<dbReference type="AlphaFoldDB" id="A0A382CH91"/>
<gene>
    <name evidence="1" type="ORF">METZ01_LOCUS177541</name>
</gene>
<sequence>MIRKLLAVAALIGVINAQGLIAKGKAKLQEIETMVRDNAAKLAIKTPDSFSGGRQDMVKVPKMVKVRSEKTLLGIQGLRSTKTWAKFATIGDNVEVVNLNMHKFKKKVKDESSLFTRVVSRPYDFQVSIAGDTTLCECESKTEKTIYWPILLFKERKLFFPGMGWLRQKTSKTNNYLVCTITNSGGGKDKLKMTYNYTKKKFGFKEKIAMKILPSEWKDDGIRLNLEGTLKTEGKLYALSSSYDYDMAVLGDNSLFGVIKPPIGYTLSSAEDGTYYMVKDPSKFRVANLTPLQAGPFYSSIMAAYFYKPTHVTFKSLTNGKHDSKTPKKWDFFYMAKSRGPLGLF</sequence>
<name>A0A382CH91_9ZZZZ</name>
<accession>A0A382CH91</accession>
<proteinExistence type="predicted"/>
<reference evidence="1" key="1">
    <citation type="submission" date="2018-05" db="EMBL/GenBank/DDBJ databases">
        <authorList>
            <person name="Lanie J.A."/>
            <person name="Ng W.-L."/>
            <person name="Kazmierczak K.M."/>
            <person name="Andrzejewski T.M."/>
            <person name="Davidsen T.M."/>
            <person name="Wayne K.J."/>
            <person name="Tettelin H."/>
            <person name="Glass J.I."/>
            <person name="Rusch D."/>
            <person name="Podicherti R."/>
            <person name="Tsui H.-C.T."/>
            <person name="Winkler M.E."/>
        </authorList>
    </citation>
    <scope>NUCLEOTIDE SEQUENCE</scope>
</reference>
<organism evidence="1">
    <name type="scientific">marine metagenome</name>
    <dbReference type="NCBI Taxonomy" id="408172"/>
    <lineage>
        <taxon>unclassified sequences</taxon>
        <taxon>metagenomes</taxon>
        <taxon>ecological metagenomes</taxon>
    </lineage>
</organism>
<dbReference type="EMBL" id="UINC01034204">
    <property type="protein sequence ID" value="SVB24687.1"/>
    <property type="molecule type" value="Genomic_DNA"/>
</dbReference>
<evidence type="ECO:0000313" key="1">
    <source>
        <dbReference type="EMBL" id="SVB24687.1"/>
    </source>
</evidence>
<protein>
    <submittedName>
        <fullName evidence="1">Uncharacterized protein</fullName>
    </submittedName>
</protein>